<reference evidence="1 2" key="1">
    <citation type="submission" date="2020-10" db="EMBL/GenBank/DDBJ databases">
        <title>Phylogeny of dyella-like bacteria.</title>
        <authorList>
            <person name="Fu J."/>
        </authorList>
    </citation>
    <scope>NUCLEOTIDE SEQUENCE [LARGE SCALE GENOMIC DNA]</scope>
    <source>
        <strain evidence="1 2">JP1</strain>
    </source>
</reference>
<dbReference type="Gene3D" id="3.30.559.10">
    <property type="entry name" value="Chloramphenicol acetyltransferase-like domain"/>
    <property type="match status" value="1"/>
</dbReference>
<accession>A0ABW8JP66</accession>
<dbReference type="RefSeq" id="WP_404549407.1">
    <property type="nucleotide sequence ID" value="NZ_JADIKJ010000052.1"/>
</dbReference>
<comment type="caution">
    <text evidence="1">The sequence shown here is derived from an EMBL/GenBank/DDBJ whole genome shotgun (WGS) entry which is preliminary data.</text>
</comment>
<sequence>MDKAFSLEQKRLVDVILAEKGIDPRVADPIRPLDVEAQSVLSFAQHRIWFLERMHPGTASYNIPTALRVRGRLNIEWLR</sequence>
<evidence type="ECO:0000313" key="1">
    <source>
        <dbReference type="EMBL" id="MFK2902259.1"/>
    </source>
</evidence>
<dbReference type="Proteomes" id="UP001620461">
    <property type="component" value="Unassembled WGS sequence"/>
</dbReference>
<organism evidence="1 2">
    <name type="scientific">Dyella jejuensis</name>
    <dbReference type="NCBI Taxonomy" id="1432009"/>
    <lineage>
        <taxon>Bacteria</taxon>
        <taxon>Pseudomonadati</taxon>
        <taxon>Pseudomonadota</taxon>
        <taxon>Gammaproteobacteria</taxon>
        <taxon>Lysobacterales</taxon>
        <taxon>Rhodanobacteraceae</taxon>
        <taxon>Dyella</taxon>
    </lineage>
</organism>
<protein>
    <submittedName>
        <fullName evidence="1">Uncharacterized protein</fullName>
    </submittedName>
</protein>
<dbReference type="EMBL" id="JADIKJ010000052">
    <property type="protein sequence ID" value="MFK2902259.1"/>
    <property type="molecule type" value="Genomic_DNA"/>
</dbReference>
<name>A0ABW8JP66_9GAMM</name>
<evidence type="ECO:0000313" key="2">
    <source>
        <dbReference type="Proteomes" id="UP001620461"/>
    </source>
</evidence>
<keyword evidence="2" id="KW-1185">Reference proteome</keyword>
<dbReference type="InterPro" id="IPR023213">
    <property type="entry name" value="CAT-like_dom_sf"/>
</dbReference>
<proteinExistence type="predicted"/>
<feature type="non-terminal residue" evidence="1">
    <location>
        <position position="79"/>
    </location>
</feature>
<dbReference type="SUPFAM" id="SSF52777">
    <property type="entry name" value="CoA-dependent acyltransferases"/>
    <property type="match status" value="1"/>
</dbReference>
<gene>
    <name evidence="1" type="ORF">ISP15_18170</name>
</gene>